<proteinExistence type="predicted"/>
<dbReference type="Pfam" id="PF10040">
    <property type="entry name" value="CRISPR_Cas6"/>
    <property type="match status" value="1"/>
</dbReference>
<dbReference type="Proteomes" id="UP000619545">
    <property type="component" value="Unassembled WGS sequence"/>
</dbReference>
<dbReference type="Gene3D" id="3.30.70.1900">
    <property type="match status" value="1"/>
</dbReference>
<sequence length="275" mass="31735">MRYKPLRFELECVEPGALPRFKGFAVRGMLLRRLKERFPGFVRRFLYGNHPIPAVTQVPPLTDERMVDVGDIVSFRLNLFGDAVDRDYEIILALVDGELRLGSARFVLRRVEHAETGEPVWDESAYRCVKPEKLDAREPVGRYLVVTFTTPTYIVHDGKPRVPKFHMIVRNAARKFTMLHRRFGLEGLTRRQARNIIEWAERAETIRMDYRFETLERRSARLGRHVFRTIVGTFVYELPPEPPDRVGEVLAFAEVYGVGKFNTAGLGRFVLGEAG</sequence>
<reference evidence="2" key="1">
    <citation type="journal article" date="2020" name="bioRxiv">
        <title>A rank-normalized archaeal taxonomy based on genome phylogeny resolves widespread incomplete and uneven classifications.</title>
        <authorList>
            <person name="Rinke C."/>
            <person name="Chuvochina M."/>
            <person name="Mussig A.J."/>
            <person name="Chaumeil P.-A."/>
            <person name="Waite D.W."/>
            <person name="Whitman W.B."/>
            <person name="Parks D.H."/>
            <person name="Hugenholtz P."/>
        </authorList>
    </citation>
    <scope>NUCLEOTIDE SEQUENCE</scope>
    <source>
        <strain evidence="2">UBA8853</strain>
    </source>
</reference>
<name>A0A832TDL5_9EURY</name>
<gene>
    <name evidence="2" type="ORF">HA336_06840</name>
</gene>
<feature type="domain" description="CRISPR-associated protein Cas6 C-terminal" evidence="1">
    <location>
        <begin position="146"/>
        <end position="268"/>
    </location>
</feature>
<dbReference type="InterPro" id="IPR019267">
    <property type="entry name" value="CRISPR-assoc_Cas6_C"/>
</dbReference>
<dbReference type="GeneID" id="1478054"/>
<evidence type="ECO:0000313" key="3">
    <source>
        <dbReference type="Proteomes" id="UP000619545"/>
    </source>
</evidence>
<comment type="caution">
    <text evidence="2">The sequence shown here is derived from an EMBL/GenBank/DDBJ whole genome shotgun (WGS) entry which is preliminary data.</text>
</comment>
<dbReference type="AlphaFoldDB" id="A0A832TDL5"/>
<organism evidence="2 3">
    <name type="scientific">Methanopyrus kandleri</name>
    <dbReference type="NCBI Taxonomy" id="2320"/>
    <lineage>
        <taxon>Archaea</taxon>
        <taxon>Methanobacteriati</taxon>
        <taxon>Methanobacteriota</taxon>
        <taxon>Methanomada group</taxon>
        <taxon>Methanopyri</taxon>
        <taxon>Methanopyrales</taxon>
        <taxon>Methanopyraceae</taxon>
        <taxon>Methanopyrus</taxon>
    </lineage>
</organism>
<evidence type="ECO:0000313" key="2">
    <source>
        <dbReference type="EMBL" id="HII70928.1"/>
    </source>
</evidence>
<accession>A0A832TDL5</accession>
<dbReference type="EMBL" id="DUJS01000004">
    <property type="protein sequence ID" value="HII70928.1"/>
    <property type="molecule type" value="Genomic_DNA"/>
</dbReference>
<dbReference type="RefSeq" id="WP_011019827.1">
    <property type="nucleotide sequence ID" value="NZ_DUJS01000004.1"/>
</dbReference>
<evidence type="ECO:0000259" key="1">
    <source>
        <dbReference type="Pfam" id="PF10040"/>
    </source>
</evidence>
<protein>
    <submittedName>
        <fullName evidence="2">CRISPR system precrRNA processing endoribonuclease RAMP protein Cas6</fullName>
    </submittedName>
</protein>